<dbReference type="PANTHER" id="PTHR13847">
    <property type="entry name" value="SARCOSINE DEHYDROGENASE-RELATED"/>
    <property type="match status" value="1"/>
</dbReference>
<organism evidence="3 4">
    <name type="scientific">Zobellella aerophila</name>
    <dbReference type="NCBI Taxonomy" id="870480"/>
    <lineage>
        <taxon>Bacteria</taxon>
        <taxon>Pseudomonadati</taxon>
        <taxon>Pseudomonadota</taxon>
        <taxon>Gammaproteobacteria</taxon>
        <taxon>Aeromonadales</taxon>
        <taxon>Aeromonadaceae</taxon>
        <taxon>Zobellella</taxon>
    </lineage>
</organism>
<sequence length="428" mass="47125">MKKAAQIAVIGAGVVGLCNALALQRAGYGVTLFDAQPPGSQTSSGNASYLATELIDPLANPGTLKAALRLWLSPHGPVATPLAYFHKALPWLWKFIRSGSASKATDGRRALHALNRQALDAWRRLLTAEGLGHHLLASGYLQVWENPRALAAAQRHLRHLQDWQINARLIDRQTVAELEPALAGRVAHAIFYPDACQMDDPLLLCQSLYRAFQRRGGQFIHTGVHALSPARQGITLATDRGQYRFDRAILSTGAWSRQLLAPLGLEVPLEAERGYHLTWQCPSPPVSRPIGSAERHLVMTPLANGLRTVGFSEWGGLKLPPKRKRIATLRHQSRALLPALADHDWPQQEWMGFRPTLPDSLPVIDRHPRHPSLLLAFGHQHLGLTQAAISSELILSLVEERRPVVELSPYRVTRFGTPRTAAGQAEAE</sequence>
<comment type="caution">
    <text evidence="3">The sequence shown here is derived from an EMBL/GenBank/DDBJ whole genome shotgun (WGS) entry which is preliminary data.</text>
</comment>
<protein>
    <submittedName>
        <fullName evidence="3">FAD-dependent oxidoreductase</fullName>
    </submittedName>
</protein>
<reference evidence="4" key="1">
    <citation type="journal article" date="2019" name="Int. J. Syst. Evol. Microbiol.">
        <title>The Global Catalogue of Microorganisms (GCM) 10K type strain sequencing project: providing services to taxonomists for standard genome sequencing and annotation.</title>
        <authorList>
            <consortium name="The Broad Institute Genomics Platform"/>
            <consortium name="The Broad Institute Genome Sequencing Center for Infectious Disease"/>
            <person name="Wu L."/>
            <person name="Ma J."/>
        </authorList>
    </citation>
    <scope>NUCLEOTIDE SEQUENCE [LARGE SCALE GENOMIC DNA]</scope>
    <source>
        <strain evidence="4">JCM 17110</strain>
    </source>
</reference>
<dbReference type="Gene3D" id="3.50.50.60">
    <property type="entry name" value="FAD/NAD(P)-binding domain"/>
    <property type="match status" value="2"/>
</dbReference>
<feature type="domain" description="FAD dependent oxidoreductase" evidence="2">
    <location>
        <begin position="7"/>
        <end position="394"/>
    </location>
</feature>
<evidence type="ECO:0000313" key="4">
    <source>
        <dbReference type="Proteomes" id="UP001500795"/>
    </source>
</evidence>
<dbReference type="RefSeq" id="WP_344954359.1">
    <property type="nucleotide sequence ID" value="NZ_BAABCX010000001.1"/>
</dbReference>
<dbReference type="PANTHER" id="PTHR13847:SF289">
    <property type="entry name" value="GLYCINE OXIDASE"/>
    <property type="match status" value="1"/>
</dbReference>
<keyword evidence="4" id="KW-1185">Reference proteome</keyword>
<dbReference type="SUPFAM" id="SSF54373">
    <property type="entry name" value="FAD-linked reductases, C-terminal domain"/>
    <property type="match status" value="1"/>
</dbReference>
<keyword evidence="1" id="KW-0560">Oxidoreductase</keyword>
<gene>
    <name evidence="3" type="ORF">GCM10022394_04820</name>
</gene>
<dbReference type="Gene3D" id="3.30.9.10">
    <property type="entry name" value="D-Amino Acid Oxidase, subunit A, domain 2"/>
    <property type="match status" value="1"/>
</dbReference>
<dbReference type="InterPro" id="IPR006076">
    <property type="entry name" value="FAD-dep_OxRdtase"/>
</dbReference>
<name>A0ABP6V883_9GAMM</name>
<dbReference type="Pfam" id="PF01266">
    <property type="entry name" value="DAO"/>
    <property type="match status" value="1"/>
</dbReference>
<accession>A0ABP6V883</accession>
<proteinExistence type="predicted"/>
<dbReference type="InterPro" id="IPR036188">
    <property type="entry name" value="FAD/NAD-bd_sf"/>
</dbReference>
<dbReference type="Proteomes" id="UP001500795">
    <property type="component" value="Unassembled WGS sequence"/>
</dbReference>
<evidence type="ECO:0000256" key="1">
    <source>
        <dbReference type="ARBA" id="ARBA00023002"/>
    </source>
</evidence>
<evidence type="ECO:0000313" key="3">
    <source>
        <dbReference type="EMBL" id="GAA3528673.1"/>
    </source>
</evidence>
<evidence type="ECO:0000259" key="2">
    <source>
        <dbReference type="Pfam" id="PF01266"/>
    </source>
</evidence>
<dbReference type="SUPFAM" id="SSF51905">
    <property type="entry name" value="FAD/NAD(P)-binding domain"/>
    <property type="match status" value="1"/>
</dbReference>
<dbReference type="EMBL" id="BAABCX010000001">
    <property type="protein sequence ID" value="GAA3528673.1"/>
    <property type="molecule type" value="Genomic_DNA"/>
</dbReference>